<name>A0A246J353_9BURK</name>
<comment type="subcellular location">
    <subcellularLocation>
        <location evidence="2">Cell membrane</location>
        <topology evidence="2">Lipid-anchor</topology>
    </subcellularLocation>
</comment>
<dbReference type="Gene3D" id="1.20.1600.10">
    <property type="entry name" value="Outer membrane efflux proteins (OEP)"/>
    <property type="match status" value="1"/>
</dbReference>
<evidence type="ECO:0000313" key="6">
    <source>
        <dbReference type="Proteomes" id="UP000197468"/>
    </source>
</evidence>
<gene>
    <name evidence="5" type="ORF">CDN99_19250</name>
</gene>
<feature type="compositionally biased region" description="Low complexity" evidence="4">
    <location>
        <begin position="40"/>
        <end position="61"/>
    </location>
</feature>
<comment type="caution">
    <text evidence="5">The sequence shown here is derived from an EMBL/GenBank/DDBJ whole genome shotgun (WGS) entry which is preliminary data.</text>
</comment>
<feature type="chain" id="PRO_5011828861" description="RND transporter" evidence="2">
    <location>
        <begin position="23"/>
        <end position="478"/>
    </location>
</feature>
<dbReference type="NCBIfam" id="TIGR01845">
    <property type="entry name" value="outer_NodT"/>
    <property type="match status" value="1"/>
</dbReference>
<dbReference type="InterPro" id="IPR003423">
    <property type="entry name" value="OMP_efflux"/>
</dbReference>
<dbReference type="PROSITE" id="PS51257">
    <property type="entry name" value="PROKAR_LIPOPROTEIN"/>
    <property type="match status" value="1"/>
</dbReference>
<dbReference type="InterPro" id="IPR010131">
    <property type="entry name" value="MdtP/NodT-like"/>
</dbReference>
<dbReference type="Proteomes" id="UP000197468">
    <property type="component" value="Unassembled WGS sequence"/>
</dbReference>
<proteinExistence type="inferred from homology"/>
<dbReference type="Pfam" id="PF02321">
    <property type="entry name" value="OEP"/>
    <property type="match status" value="2"/>
</dbReference>
<evidence type="ECO:0000256" key="1">
    <source>
        <dbReference type="ARBA" id="ARBA00007613"/>
    </source>
</evidence>
<dbReference type="PANTHER" id="PTHR30203:SF33">
    <property type="entry name" value="BLR4455 PROTEIN"/>
    <property type="match status" value="1"/>
</dbReference>
<sequence>MRRRLSLIASAVLLAGCAPALRAPPDASRVDMPASWREQPVSSDSPASAPRPADAAASGADAPAALRGDWWRDFGDPVMDALVDRALAHNNDLLLAGARLDEARAALSASAAAEGPQLNATFAAQGSRTLQTTGISESHILQPGLSASWELDLWDRLGALTRAARLRVAASQADRDGAALSLAATTVQSYIALLGLESQLALSKRTLDSRAEALRLAQDQARTGYISQLQLTQAQAEYASVAQAVPNLELAIRRQENALAQLTGQQPGDLPRGKPFEDLALPVPPTVLPSALLERRPDLAQAALTLAASDATLAGRRAAFMPQISFAASAGKLYVAALDYDPIRVWSIGGSVLAPLFDAGRLRAQFDTATAQRDQAAYAYRGRVLTAITEVENALAGIERLDRQLRFARERREVLARSLQYAHDRYEAGYASYLEELDAQRNLFAQDNDLIRLRQSELDNRLALVRALGGGWRSAPPP</sequence>
<dbReference type="SUPFAM" id="SSF56954">
    <property type="entry name" value="Outer membrane efflux proteins (OEP)"/>
    <property type="match status" value="1"/>
</dbReference>
<keyword evidence="3" id="KW-0175">Coiled coil</keyword>
<feature type="coiled-coil region" evidence="3">
    <location>
        <begin position="391"/>
        <end position="418"/>
    </location>
</feature>
<keyword evidence="2" id="KW-0812">Transmembrane</keyword>
<dbReference type="PANTHER" id="PTHR30203">
    <property type="entry name" value="OUTER MEMBRANE CATION EFFLUX PROTEIN"/>
    <property type="match status" value="1"/>
</dbReference>
<evidence type="ECO:0000256" key="2">
    <source>
        <dbReference type="RuleBase" id="RU362097"/>
    </source>
</evidence>
<dbReference type="RefSeq" id="WP_088386682.1">
    <property type="nucleotide sequence ID" value="NZ_NIOF01000010.1"/>
</dbReference>
<keyword evidence="2" id="KW-0732">Signal</keyword>
<keyword evidence="2" id="KW-0564">Palmitate</keyword>
<keyword evidence="2" id="KW-1134">Transmembrane beta strand</keyword>
<protein>
    <recommendedName>
        <fullName evidence="7">RND transporter</fullName>
    </recommendedName>
</protein>
<evidence type="ECO:0000256" key="4">
    <source>
        <dbReference type="SAM" id="MobiDB-lite"/>
    </source>
</evidence>
<dbReference type="EMBL" id="NIOF01000010">
    <property type="protein sequence ID" value="OWQ87016.1"/>
    <property type="molecule type" value="Genomic_DNA"/>
</dbReference>
<dbReference type="GO" id="GO:0015562">
    <property type="term" value="F:efflux transmembrane transporter activity"/>
    <property type="evidence" value="ECO:0007669"/>
    <property type="project" value="InterPro"/>
</dbReference>
<dbReference type="AlphaFoldDB" id="A0A246J353"/>
<organism evidence="5 6">
    <name type="scientific">Roseateles aquatilis</name>
    <dbReference type="NCBI Taxonomy" id="431061"/>
    <lineage>
        <taxon>Bacteria</taxon>
        <taxon>Pseudomonadati</taxon>
        <taxon>Pseudomonadota</taxon>
        <taxon>Betaproteobacteria</taxon>
        <taxon>Burkholderiales</taxon>
        <taxon>Sphaerotilaceae</taxon>
        <taxon>Roseateles</taxon>
    </lineage>
</organism>
<dbReference type="OrthoDB" id="9770517at2"/>
<reference evidence="5 6" key="1">
    <citation type="journal article" date="2008" name="Int. J. Syst. Evol. Microbiol.">
        <title>Description of Roseateles aquatilis sp. nov. and Roseateles terrae sp. nov., in the class Betaproteobacteria, and emended description of the genus Roseateles.</title>
        <authorList>
            <person name="Gomila M."/>
            <person name="Bowien B."/>
            <person name="Falsen E."/>
            <person name="Moore E.R."/>
            <person name="Lalucat J."/>
        </authorList>
    </citation>
    <scope>NUCLEOTIDE SEQUENCE [LARGE SCALE GENOMIC DNA]</scope>
    <source>
        <strain evidence="5 6">CCUG 48205</strain>
    </source>
</reference>
<comment type="similarity">
    <text evidence="1 2">Belongs to the outer membrane factor (OMF) (TC 1.B.17) family.</text>
</comment>
<keyword evidence="2" id="KW-0449">Lipoprotein</keyword>
<dbReference type="GO" id="GO:0005886">
    <property type="term" value="C:plasma membrane"/>
    <property type="evidence" value="ECO:0007669"/>
    <property type="project" value="UniProtKB-SubCell"/>
</dbReference>
<dbReference type="Gene3D" id="2.20.200.10">
    <property type="entry name" value="Outer membrane efflux proteins (OEP)"/>
    <property type="match status" value="1"/>
</dbReference>
<feature type="signal peptide" evidence="2">
    <location>
        <begin position="1"/>
        <end position="22"/>
    </location>
</feature>
<evidence type="ECO:0008006" key="7">
    <source>
        <dbReference type="Google" id="ProtNLM"/>
    </source>
</evidence>
<evidence type="ECO:0000256" key="3">
    <source>
        <dbReference type="SAM" id="Coils"/>
    </source>
</evidence>
<keyword evidence="2" id="KW-0472">Membrane</keyword>
<accession>A0A246J353</accession>
<keyword evidence="6" id="KW-1185">Reference proteome</keyword>
<evidence type="ECO:0000313" key="5">
    <source>
        <dbReference type="EMBL" id="OWQ87016.1"/>
    </source>
</evidence>
<feature type="region of interest" description="Disordered" evidence="4">
    <location>
        <begin position="24"/>
        <end position="61"/>
    </location>
</feature>